<dbReference type="OrthoDB" id="5582218at2759"/>
<dbReference type="InterPro" id="IPR003114">
    <property type="entry name" value="Phox_assoc"/>
</dbReference>
<evidence type="ECO:0000259" key="4">
    <source>
        <dbReference type="PROSITE" id="PS51207"/>
    </source>
</evidence>
<name>A0A2T3B090_AMORE</name>
<evidence type="ECO:0000313" key="6">
    <source>
        <dbReference type="Proteomes" id="UP000241818"/>
    </source>
</evidence>
<dbReference type="Pfam" id="PF02194">
    <property type="entry name" value="PXA"/>
    <property type="match status" value="1"/>
</dbReference>
<reference evidence="5 6" key="1">
    <citation type="journal article" date="2018" name="New Phytol.">
        <title>Comparative genomics and transcriptomics depict ericoid mycorrhizal fungi as versatile saprotrophs and plant mutualists.</title>
        <authorList>
            <person name="Martino E."/>
            <person name="Morin E."/>
            <person name="Grelet G.A."/>
            <person name="Kuo A."/>
            <person name="Kohler A."/>
            <person name="Daghino S."/>
            <person name="Barry K.W."/>
            <person name="Cichocki N."/>
            <person name="Clum A."/>
            <person name="Dockter R.B."/>
            <person name="Hainaut M."/>
            <person name="Kuo R.C."/>
            <person name="LaButti K."/>
            <person name="Lindahl B.D."/>
            <person name="Lindquist E.A."/>
            <person name="Lipzen A."/>
            <person name="Khouja H.R."/>
            <person name="Magnuson J."/>
            <person name="Murat C."/>
            <person name="Ohm R.A."/>
            <person name="Singer S.W."/>
            <person name="Spatafora J.W."/>
            <person name="Wang M."/>
            <person name="Veneault-Fourrey C."/>
            <person name="Henrissat B."/>
            <person name="Grigoriev I.V."/>
            <person name="Martin F.M."/>
            <person name="Perotto S."/>
        </authorList>
    </citation>
    <scope>NUCLEOTIDE SEQUENCE [LARGE SCALE GENOMIC DNA]</scope>
    <source>
        <strain evidence="5 6">ATCC 22711</strain>
    </source>
</reference>
<organism evidence="5 6">
    <name type="scientific">Amorphotheca resinae ATCC 22711</name>
    <dbReference type="NCBI Taxonomy" id="857342"/>
    <lineage>
        <taxon>Eukaryota</taxon>
        <taxon>Fungi</taxon>
        <taxon>Dikarya</taxon>
        <taxon>Ascomycota</taxon>
        <taxon>Pezizomycotina</taxon>
        <taxon>Leotiomycetes</taxon>
        <taxon>Helotiales</taxon>
        <taxon>Amorphothecaceae</taxon>
        <taxon>Amorphotheca</taxon>
    </lineage>
</organism>
<dbReference type="PROSITE" id="PS51207">
    <property type="entry name" value="PXA"/>
    <property type="match status" value="1"/>
</dbReference>
<dbReference type="GeneID" id="36576863"/>
<protein>
    <recommendedName>
        <fullName evidence="4">PXA domain-containing protein</fullName>
    </recommendedName>
</protein>
<evidence type="ECO:0000256" key="1">
    <source>
        <dbReference type="ARBA" id="ARBA00004496"/>
    </source>
</evidence>
<accession>A0A2T3B090</accession>
<dbReference type="EMBL" id="KZ679012">
    <property type="protein sequence ID" value="PSS16826.1"/>
    <property type="molecule type" value="Genomic_DNA"/>
</dbReference>
<feature type="compositionally biased region" description="Polar residues" evidence="3">
    <location>
        <begin position="10"/>
        <end position="24"/>
    </location>
</feature>
<feature type="region of interest" description="Disordered" evidence="3">
    <location>
        <begin position="1"/>
        <end position="50"/>
    </location>
</feature>
<proteinExistence type="predicted"/>
<dbReference type="AlphaFoldDB" id="A0A2T3B090"/>
<dbReference type="SMART" id="SM00313">
    <property type="entry name" value="PXA"/>
    <property type="match status" value="1"/>
</dbReference>
<gene>
    <name evidence="5" type="ORF">M430DRAFT_59235</name>
</gene>
<keyword evidence="6" id="KW-1185">Reference proteome</keyword>
<dbReference type="InParanoid" id="A0A2T3B090"/>
<dbReference type="Proteomes" id="UP000241818">
    <property type="component" value="Unassembled WGS sequence"/>
</dbReference>
<dbReference type="FunCoup" id="A0A2T3B090">
    <property type="interactions" value="29"/>
</dbReference>
<feature type="domain" description="PXA" evidence="4">
    <location>
        <begin position="88"/>
        <end position="275"/>
    </location>
</feature>
<comment type="subcellular location">
    <subcellularLocation>
        <location evidence="1">Cytoplasm</location>
    </subcellularLocation>
</comment>
<keyword evidence="2" id="KW-0963">Cytoplasm</keyword>
<dbReference type="PANTHER" id="PTHR22999">
    <property type="entry name" value="PX SERINE/THREONINE KINASE PXK"/>
    <property type="match status" value="1"/>
</dbReference>
<evidence type="ECO:0000313" key="5">
    <source>
        <dbReference type="EMBL" id="PSS16826.1"/>
    </source>
</evidence>
<dbReference type="GO" id="GO:0005770">
    <property type="term" value="C:late endosome"/>
    <property type="evidence" value="ECO:0007669"/>
    <property type="project" value="TreeGrafter"/>
</dbReference>
<dbReference type="GO" id="GO:0035091">
    <property type="term" value="F:phosphatidylinositol binding"/>
    <property type="evidence" value="ECO:0007669"/>
    <property type="project" value="TreeGrafter"/>
</dbReference>
<dbReference type="InterPro" id="IPR051837">
    <property type="entry name" value="SortingNexin/PXDomain-PKLike"/>
</dbReference>
<dbReference type="PANTHER" id="PTHR22999:SF23">
    <property type="entry name" value="SORTING NEXIN-16"/>
    <property type="match status" value="1"/>
</dbReference>
<dbReference type="RefSeq" id="XP_024720334.1">
    <property type="nucleotide sequence ID" value="XM_024868782.1"/>
</dbReference>
<evidence type="ECO:0000256" key="3">
    <source>
        <dbReference type="SAM" id="MobiDB-lite"/>
    </source>
</evidence>
<dbReference type="GO" id="GO:0005769">
    <property type="term" value="C:early endosome"/>
    <property type="evidence" value="ECO:0007669"/>
    <property type="project" value="TreeGrafter"/>
</dbReference>
<dbReference type="STRING" id="857342.A0A2T3B090"/>
<evidence type="ECO:0000256" key="2">
    <source>
        <dbReference type="ARBA" id="ARBA00022490"/>
    </source>
</evidence>
<sequence length="566" mass="62759">MSRLQLQPRLKSTATSNISSQSAFASKEPLPTPEAHIPRPNARLTSAEPTSERATLFLIRRTLCPPRGDKGRNTPAPIDEILPPLTSSNEVDLELYAFIAIIIREFVQTWYTKITPDHKFVDEIVKIIAHCTRALEQRLRKVDLESLLFDELPDLLEVHIKAYQAAHQSLHPPPFESHPREIYHSLCPFPALTPVPDDKNQDAIQQQMENEAVYRELLVQGVLAVLLPTEDLENASLTTLVGQIFSEMILGNGIGGKASEPWLLWEGITKIAEVIQDKLSNKSKAQALDRSYSNSSEPVPLDITGRTTKSWNFGRSIQKAFWLVLQYVFLAVTAARFLITSIATSSSLPSRIPPAMKITGSGTSQEDMGSRELKNPSIAPRGRPLSFKQPILKMKVWSCAASLLDLGVRMPWISATISILQWGALMGPGEVGNTDGPIDKLLSHAIQTHVLDPALLPPLLRTARSALFPNNTLGPARPPPSASESLLIRQRCAETLLSLVPLSVQEVYFGPGKERRVKEIEEMLDVFGDSYCNKHLLYGVVELLVVRLMPELAEKGIEELLAERLS</sequence>
<dbReference type="GO" id="GO:0045022">
    <property type="term" value="P:early endosome to late endosome transport"/>
    <property type="evidence" value="ECO:0007669"/>
    <property type="project" value="TreeGrafter"/>
</dbReference>